<dbReference type="CDD" id="cd04488">
    <property type="entry name" value="RecG_wedge_OBF"/>
    <property type="match status" value="1"/>
</dbReference>
<evidence type="ECO:0000313" key="2">
    <source>
        <dbReference type="Proteomes" id="UP000320580"/>
    </source>
</evidence>
<evidence type="ECO:0000313" key="1">
    <source>
        <dbReference type="EMBL" id="QDY79508.1"/>
    </source>
</evidence>
<keyword evidence="1" id="KW-0238">DNA-binding</keyword>
<proteinExistence type="predicted"/>
<dbReference type="AlphaFoldDB" id="A0A5B8ILR3"/>
<sequence>MFDRLASSRQDLESAELREDAQVSGCTRIAECTDRQIVRVTGTLRTVTLRPRAGVPALEAELFDGTAPLDIVWLGRRSIVGIEPGRRLIASGRISMSHGRRVLFNPKYELRPLGQE</sequence>
<dbReference type="RefSeq" id="WP_146482797.1">
    <property type="nucleotide sequence ID" value="NZ_CP042266.1"/>
</dbReference>
<gene>
    <name evidence="1" type="ORF">FQU76_26595</name>
</gene>
<dbReference type="Proteomes" id="UP000320580">
    <property type="component" value="Chromosome"/>
</dbReference>
<name>A0A5B8ILR3_9ACTN</name>
<reference evidence="1 2" key="1">
    <citation type="submission" date="2019-07" db="EMBL/GenBank/DDBJ databases">
        <authorList>
            <person name="Zhu P."/>
        </authorList>
    </citation>
    <scope>NUCLEOTIDE SEQUENCE [LARGE SCALE GENOMIC DNA]</scope>
    <source>
        <strain evidence="1 2">SSL-25</strain>
    </source>
</reference>
<keyword evidence="2" id="KW-1185">Reference proteome</keyword>
<dbReference type="Gene3D" id="2.40.50.140">
    <property type="entry name" value="Nucleic acid-binding proteins"/>
    <property type="match status" value="1"/>
</dbReference>
<dbReference type="OrthoDB" id="3268233at2"/>
<organism evidence="1 2">
    <name type="scientific">Streptomyces qinzhouensis</name>
    <dbReference type="NCBI Taxonomy" id="2599401"/>
    <lineage>
        <taxon>Bacteria</taxon>
        <taxon>Bacillati</taxon>
        <taxon>Actinomycetota</taxon>
        <taxon>Actinomycetes</taxon>
        <taxon>Kitasatosporales</taxon>
        <taxon>Streptomycetaceae</taxon>
        <taxon>Streptomyces</taxon>
    </lineage>
</organism>
<dbReference type="EMBL" id="CP042266">
    <property type="protein sequence ID" value="QDY79508.1"/>
    <property type="molecule type" value="Genomic_DNA"/>
</dbReference>
<dbReference type="KEGG" id="sqz:FQU76_26595"/>
<dbReference type="PIRSF" id="PIRSF006910">
    <property type="entry name" value="NA_bind_Rv2694c_prd"/>
    <property type="match status" value="1"/>
</dbReference>
<dbReference type="InterPro" id="IPR016499">
    <property type="entry name" value="NucleicA-bd_Rv2694c_prd"/>
</dbReference>
<accession>A0A5B8ILR3</accession>
<protein>
    <submittedName>
        <fullName evidence="1">DNA-binding protein</fullName>
    </submittedName>
</protein>
<dbReference type="InterPro" id="IPR012340">
    <property type="entry name" value="NA-bd_OB-fold"/>
</dbReference>
<dbReference type="GO" id="GO:0003677">
    <property type="term" value="F:DNA binding"/>
    <property type="evidence" value="ECO:0007669"/>
    <property type="project" value="UniProtKB-KW"/>
</dbReference>